<dbReference type="PATRIC" id="fig|768706.3.peg.3750"/>
<accession>G7W6Q5</accession>
<dbReference type="SUPFAM" id="SSF55073">
    <property type="entry name" value="Nucleotide cyclase"/>
    <property type="match status" value="1"/>
</dbReference>
<dbReference type="InterPro" id="IPR035965">
    <property type="entry name" value="PAS-like_dom_sf"/>
</dbReference>
<dbReference type="PANTHER" id="PTHR45138">
    <property type="entry name" value="REGULATORY COMPONENTS OF SENSORY TRANSDUCTION SYSTEM"/>
    <property type="match status" value="1"/>
</dbReference>
<dbReference type="Proteomes" id="UP000006346">
    <property type="component" value="Chromosome"/>
</dbReference>
<dbReference type="RefSeq" id="WP_014185995.1">
    <property type="nucleotide sequence ID" value="NC_016584.1"/>
</dbReference>
<dbReference type="InterPro" id="IPR029787">
    <property type="entry name" value="Nucleotide_cyclase"/>
</dbReference>
<feature type="transmembrane region" description="Helical" evidence="1">
    <location>
        <begin position="63"/>
        <end position="87"/>
    </location>
</feature>
<sequence>MKLDFLTLAFILCLVFVMQVIVLIVQYNVNRAYRGIGWWLLGSGFMALGFIFMPLLTVKSLEILARIANPLVVLGQVFLYFAIIQFFDVKESRWRSIFFYALFIIVYYYFMYIDNDISGRTIVVSATVAVFSLMTAFKLYFKRDKLVSGFANFFTGTVFLIHGCFLTGNALSALLLPSVLSYKDLFETFFHVMIYVVAIVTSTLWTYGFIIMVNQRLNAENRQEREKLQQIFNTGPDAALITRMRDGLILDVNEGFSVLIGLGRNEVIGKSTLEISVWENIADRDLLIDKLNGNGNGICENLELVFKRKNGSRFFGIISARTMAINDRPHIISVVRDITERKLAEQQIQELLQQLEIERNTAYQNSITDSLTGLANRRYFDEVLEREFYRVKRSGSSLSLIMLDVDYFKKFNDKYGHLAGDDCLRQIGFILKTIARHVPDTVARYGGEEFSLILPQTDEKGAEVLAKRIRTAVESLSIQHLASDIAGYVTVSIGVVTVYPTGLASPEQVVALADEALYCAKKQGRNQIAIALSSCAD</sequence>
<dbReference type="OrthoDB" id="9783388at2"/>
<feature type="transmembrane region" description="Helical" evidence="1">
    <location>
        <begin position="153"/>
        <end position="176"/>
    </location>
</feature>
<dbReference type="eggNOG" id="COG3706">
    <property type="taxonomic scope" value="Bacteria"/>
</dbReference>
<dbReference type="HOGENOM" id="CLU_000445_11_1_9"/>
<feature type="transmembrane region" description="Helical" evidence="1">
    <location>
        <begin position="6"/>
        <end position="25"/>
    </location>
</feature>
<dbReference type="CDD" id="cd00130">
    <property type="entry name" value="PAS"/>
    <property type="match status" value="1"/>
</dbReference>
<dbReference type="SUPFAM" id="SSF55785">
    <property type="entry name" value="PYP-like sensor domain (PAS domain)"/>
    <property type="match status" value="1"/>
</dbReference>
<proteinExistence type="predicted"/>
<dbReference type="Gene3D" id="3.30.70.270">
    <property type="match status" value="1"/>
</dbReference>
<dbReference type="SMART" id="SM00091">
    <property type="entry name" value="PAS"/>
    <property type="match status" value="1"/>
</dbReference>
<keyword evidence="1" id="KW-1133">Transmembrane helix</keyword>
<dbReference type="STRING" id="768706.Desor_3720"/>
<dbReference type="InterPro" id="IPR000160">
    <property type="entry name" value="GGDEF_dom"/>
</dbReference>
<feature type="transmembrane region" description="Helical" evidence="1">
    <location>
        <begin position="122"/>
        <end position="141"/>
    </location>
</feature>
<dbReference type="GO" id="GO:0043709">
    <property type="term" value="P:cell adhesion involved in single-species biofilm formation"/>
    <property type="evidence" value="ECO:0007669"/>
    <property type="project" value="TreeGrafter"/>
</dbReference>
<evidence type="ECO:0000313" key="5">
    <source>
        <dbReference type="EMBL" id="AET69187.1"/>
    </source>
</evidence>
<feature type="domain" description="PAC" evidence="3">
    <location>
        <begin position="300"/>
        <end position="350"/>
    </location>
</feature>
<dbReference type="AlphaFoldDB" id="G7W6Q5"/>
<dbReference type="InterPro" id="IPR043128">
    <property type="entry name" value="Rev_trsase/Diguanyl_cyclase"/>
</dbReference>
<evidence type="ECO:0000259" key="4">
    <source>
        <dbReference type="PROSITE" id="PS50887"/>
    </source>
</evidence>
<evidence type="ECO:0000259" key="3">
    <source>
        <dbReference type="PROSITE" id="PS50113"/>
    </source>
</evidence>
<dbReference type="CDD" id="cd01949">
    <property type="entry name" value="GGDEF"/>
    <property type="match status" value="1"/>
</dbReference>
<dbReference type="InterPro" id="IPR000014">
    <property type="entry name" value="PAS"/>
</dbReference>
<dbReference type="GO" id="GO:0005886">
    <property type="term" value="C:plasma membrane"/>
    <property type="evidence" value="ECO:0007669"/>
    <property type="project" value="TreeGrafter"/>
</dbReference>
<reference evidence="5 6" key="2">
    <citation type="journal article" date="2012" name="J. Bacteriol.">
        <title>Complete genome sequences of Desulfosporosinus orientis DSM765T, Desulfosporosinus youngiae DSM17734T, Desulfosporosinus meridiei DSM13257T, and Desulfosporosinus acidiphilus DSM22704T.</title>
        <authorList>
            <person name="Pester M."/>
            <person name="Brambilla E."/>
            <person name="Alazard D."/>
            <person name="Rattei T."/>
            <person name="Weinmaier T."/>
            <person name="Han J."/>
            <person name="Lucas S."/>
            <person name="Lapidus A."/>
            <person name="Cheng J.F."/>
            <person name="Goodwin L."/>
            <person name="Pitluck S."/>
            <person name="Peters L."/>
            <person name="Ovchinnikova G."/>
            <person name="Teshima H."/>
            <person name="Detter J.C."/>
            <person name="Han C.S."/>
            <person name="Tapia R."/>
            <person name="Land M.L."/>
            <person name="Hauser L."/>
            <person name="Kyrpides N.C."/>
            <person name="Ivanova N.N."/>
            <person name="Pagani I."/>
            <person name="Huntmann M."/>
            <person name="Wei C.L."/>
            <person name="Davenport K.W."/>
            <person name="Daligault H."/>
            <person name="Chain P.S."/>
            <person name="Chen A."/>
            <person name="Mavromatis K."/>
            <person name="Markowitz V."/>
            <person name="Szeto E."/>
            <person name="Mikhailova N."/>
            <person name="Pati A."/>
            <person name="Wagner M."/>
            <person name="Woyke T."/>
            <person name="Ollivier B."/>
            <person name="Klenk H.P."/>
            <person name="Spring S."/>
            <person name="Loy A."/>
        </authorList>
    </citation>
    <scope>NUCLEOTIDE SEQUENCE [LARGE SCALE GENOMIC DNA]</scope>
    <source>
        <strain evidence="6">ATCC 19365 / DSM 765 / NCIMB 8382 / VKM B-1628</strain>
    </source>
</reference>
<dbReference type="PROSITE" id="PS50113">
    <property type="entry name" value="PAC"/>
    <property type="match status" value="1"/>
</dbReference>
<dbReference type="InterPro" id="IPR050469">
    <property type="entry name" value="Diguanylate_Cyclase"/>
</dbReference>
<dbReference type="Pfam" id="PF00990">
    <property type="entry name" value="GGDEF"/>
    <property type="match status" value="1"/>
</dbReference>
<dbReference type="NCBIfam" id="TIGR00254">
    <property type="entry name" value="GGDEF"/>
    <property type="match status" value="1"/>
</dbReference>
<dbReference type="PROSITE" id="PS50112">
    <property type="entry name" value="PAS"/>
    <property type="match status" value="1"/>
</dbReference>
<feature type="transmembrane region" description="Helical" evidence="1">
    <location>
        <begin position="188"/>
        <end position="213"/>
    </location>
</feature>
<protein>
    <submittedName>
        <fullName evidence="5">PAS domain S-box/diguanylate cyclase (GGDEF) domain-containing protein</fullName>
    </submittedName>
</protein>
<feature type="transmembrane region" description="Helical" evidence="1">
    <location>
        <begin position="94"/>
        <end position="110"/>
    </location>
</feature>
<feature type="transmembrane region" description="Helical" evidence="1">
    <location>
        <begin position="37"/>
        <end position="57"/>
    </location>
</feature>
<feature type="domain" description="PAS" evidence="2">
    <location>
        <begin position="224"/>
        <end position="273"/>
    </location>
</feature>
<gene>
    <name evidence="5" type="ordered locus">Desor_3720</name>
</gene>
<keyword evidence="1" id="KW-0472">Membrane</keyword>
<evidence type="ECO:0000259" key="2">
    <source>
        <dbReference type="PROSITE" id="PS50112"/>
    </source>
</evidence>
<evidence type="ECO:0000256" key="1">
    <source>
        <dbReference type="SAM" id="Phobius"/>
    </source>
</evidence>
<dbReference type="FunFam" id="3.30.70.270:FF:000001">
    <property type="entry name" value="Diguanylate cyclase domain protein"/>
    <property type="match status" value="1"/>
</dbReference>
<dbReference type="NCBIfam" id="TIGR00229">
    <property type="entry name" value="sensory_box"/>
    <property type="match status" value="1"/>
</dbReference>
<organism evidence="5 6">
    <name type="scientific">Desulfosporosinus orientis (strain ATCC 19365 / DSM 765 / NCIMB 8382 / VKM B-1628 / Singapore I)</name>
    <name type="common">Desulfotomaculum orientis</name>
    <dbReference type="NCBI Taxonomy" id="768706"/>
    <lineage>
        <taxon>Bacteria</taxon>
        <taxon>Bacillati</taxon>
        <taxon>Bacillota</taxon>
        <taxon>Clostridia</taxon>
        <taxon>Eubacteriales</taxon>
        <taxon>Desulfitobacteriaceae</taxon>
        <taxon>Desulfosporosinus</taxon>
    </lineage>
</organism>
<name>G7W6Q5_DESOD</name>
<dbReference type="GO" id="GO:1902201">
    <property type="term" value="P:negative regulation of bacterial-type flagellum-dependent cell motility"/>
    <property type="evidence" value="ECO:0007669"/>
    <property type="project" value="TreeGrafter"/>
</dbReference>
<dbReference type="Gene3D" id="3.30.450.20">
    <property type="entry name" value="PAS domain"/>
    <property type="match status" value="1"/>
</dbReference>
<dbReference type="PANTHER" id="PTHR45138:SF9">
    <property type="entry name" value="DIGUANYLATE CYCLASE DGCM-RELATED"/>
    <property type="match status" value="1"/>
</dbReference>
<dbReference type="PROSITE" id="PS50887">
    <property type="entry name" value="GGDEF"/>
    <property type="match status" value="1"/>
</dbReference>
<reference evidence="6" key="1">
    <citation type="submission" date="2011-11" db="EMBL/GenBank/DDBJ databases">
        <title>Complete sequence of Desulfosporosinus orientis DSM 765.</title>
        <authorList>
            <person name="Lucas S."/>
            <person name="Han J."/>
            <person name="Lapidus A."/>
            <person name="Cheng J.-F."/>
            <person name="Goodwin L."/>
            <person name="Pitluck S."/>
            <person name="Peters L."/>
            <person name="Ovchinnikova G."/>
            <person name="Teshima H."/>
            <person name="Detter J.C."/>
            <person name="Han C."/>
            <person name="Tapia R."/>
            <person name="Land M."/>
            <person name="Hauser L."/>
            <person name="Kyrpides N."/>
            <person name="Ivanova N."/>
            <person name="Pagani I."/>
            <person name="Pester M."/>
            <person name="Spring S."/>
            <person name="Ollivier B."/>
            <person name="Rattei T."/>
            <person name="Klenk H.-P."/>
            <person name="Wagner M."/>
            <person name="Loy A."/>
            <person name="Woyke T."/>
        </authorList>
    </citation>
    <scope>NUCLEOTIDE SEQUENCE [LARGE SCALE GENOMIC DNA]</scope>
    <source>
        <strain evidence="6">ATCC 19365 / DSM 765 / NCIMB 8382 / VKM B-1628</strain>
    </source>
</reference>
<keyword evidence="1" id="KW-0812">Transmembrane</keyword>
<dbReference type="KEGG" id="dor:Desor_3720"/>
<dbReference type="SMART" id="SM00267">
    <property type="entry name" value="GGDEF"/>
    <property type="match status" value="1"/>
</dbReference>
<dbReference type="EMBL" id="CP003108">
    <property type="protein sequence ID" value="AET69187.1"/>
    <property type="molecule type" value="Genomic_DNA"/>
</dbReference>
<dbReference type="InterPro" id="IPR000700">
    <property type="entry name" value="PAS-assoc_C"/>
</dbReference>
<evidence type="ECO:0000313" key="6">
    <source>
        <dbReference type="Proteomes" id="UP000006346"/>
    </source>
</evidence>
<dbReference type="Pfam" id="PF13426">
    <property type="entry name" value="PAS_9"/>
    <property type="match status" value="1"/>
</dbReference>
<dbReference type="GO" id="GO:0052621">
    <property type="term" value="F:diguanylate cyclase activity"/>
    <property type="evidence" value="ECO:0007669"/>
    <property type="project" value="TreeGrafter"/>
</dbReference>
<feature type="domain" description="GGDEF" evidence="4">
    <location>
        <begin position="396"/>
        <end position="533"/>
    </location>
</feature>
<keyword evidence="6" id="KW-1185">Reference proteome</keyword>